<accession>A0A6A6I567</accession>
<feature type="region of interest" description="Disordered" evidence="2">
    <location>
        <begin position="66"/>
        <end position="99"/>
    </location>
</feature>
<dbReference type="OrthoDB" id="40579at2759"/>
<dbReference type="CDD" id="cd00067">
    <property type="entry name" value="GAL4"/>
    <property type="match status" value="1"/>
</dbReference>
<protein>
    <recommendedName>
        <fullName evidence="3">Zn(2)-C6 fungal-type domain-containing protein</fullName>
    </recommendedName>
</protein>
<feature type="compositionally biased region" description="Polar residues" evidence="2">
    <location>
        <begin position="1"/>
        <end position="21"/>
    </location>
</feature>
<dbReference type="PROSITE" id="PS50048">
    <property type="entry name" value="ZN2_CY6_FUNGAL_2"/>
    <property type="match status" value="1"/>
</dbReference>
<keyword evidence="1" id="KW-0539">Nucleus</keyword>
<keyword evidence="5" id="KW-1185">Reference proteome</keyword>
<proteinExistence type="predicted"/>
<evidence type="ECO:0000259" key="3">
    <source>
        <dbReference type="PROSITE" id="PS50048"/>
    </source>
</evidence>
<evidence type="ECO:0000256" key="2">
    <source>
        <dbReference type="SAM" id="MobiDB-lite"/>
    </source>
</evidence>
<dbReference type="EMBL" id="ML987200">
    <property type="protein sequence ID" value="KAF2245665.1"/>
    <property type="molecule type" value="Genomic_DNA"/>
</dbReference>
<reference evidence="4" key="1">
    <citation type="journal article" date="2020" name="Stud. Mycol.">
        <title>101 Dothideomycetes genomes: a test case for predicting lifestyles and emergence of pathogens.</title>
        <authorList>
            <person name="Haridas S."/>
            <person name="Albert R."/>
            <person name="Binder M."/>
            <person name="Bloem J."/>
            <person name="Labutti K."/>
            <person name="Salamov A."/>
            <person name="Andreopoulos B."/>
            <person name="Baker S."/>
            <person name="Barry K."/>
            <person name="Bills G."/>
            <person name="Bluhm B."/>
            <person name="Cannon C."/>
            <person name="Castanera R."/>
            <person name="Culley D."/>
            <person name="Daum C."/>
            <person name="Ezra D."/>
            <person name="Gonzalez J."/>
            <person name="Henrissat B."/>
            <person name="Kuo A."/>
            <person name="Liang C."/>
            <person name="Lipzen A."/>
            <person name="Lutzoni F."/>
            <person name="Magnuson J."/>
            <person name="Mondo S."/>
            <person name="Nolan M."/>
            <person name="Ohm R."/>
            <person name="Pangilinan J."/>
            <person name="Park H.-J."/>
            <person name="Ramirez L."/>
            <person name="Alfaro M."/>
            <person name="Sun H."/>
            <person name="Tritt A."/>
            <person name="Yoshinaga Y."/>
            <person name="Zwiers L.-H."/>
            <person name="Turgeon B."/>
            <person name="Goodwin S."/>
            <person name="Spatafora J."/>
            <person name="Crous P."/>
            <person name="Grigoriev I."/>
        </authorList>
    </citation>
    <scope>NUCLEOTIDE SEQUENCE</scope>
    <source>
        <strain evidence="4">CBS 122368</strain>
    </source>
</reference>
<dbReference type="Proteomes" id="UP000800094">
    <property type="component" value="Unassembled WGS sequence"/>
</dbReference>
<dbReference type="PROSITE" id="PS00463">
    <property type="entry name" value="ZN2_CY6_FUNGAL_1"/>
    <property type="match status" value="1"/>
</dbReference>
<dbReference type="SMART" id="SM00066">
    <property type="entry name" value="GAL4"/>
    <property type="match status" value="1"/>
</dbReference>
<dbReference type="AlphaFoldDB" id="A0A6A6I567"/>
<dbReference type="GO" id="GO:0000981">
    <property type="term" value="F:DNA-binding transcription factor activity, RNA polymerase II-specific"/>
    <property type="evidence" value="ECO:0007669"/>
    <property type="project" value="InterPro"/>
</dbReference>
<evidence type="ECO:0000313" key="5">
    <source>
        <dbReference type="Proteomes" id="UP000800094"/>
    </source>
</evidence>
<gene>
    <name evidence="4" type="ORF">BU26DRAFT_568223</name>
</gene>
<dbReference type="PRINTS" id="PR00755">
    <property type="entry name" value="AFLATOXINBRP"/>
</dbReference>
<dbReference type="Pfam" id="PF00172">
    <property type="entry name" value="Zn_clus"/>
    <property type="match status" value="1"/>
</dbReference>
<dbReference type="RefSeq" id="XP_033680669.1">
    <property type="nucleotide sequence ID" value="XM_033833748.1"/>
</dbReference>
<evidence type="ECO:0000256" key="1">
    <source>
        <dbReference type="ARBA" id="ARBA00023242"/>
    </source>
</evidence>
<dbReference type="GeneID" id="54587078"/>
<dbReference type="SUPFAM" id="SSF57701">
    <property type="entry name" value="Zn2/Cys6 DNA-binding domain"/>
    <property type="match status" value="1"/>
</dbReference>
<evidence type="ECO:0000313" key="4">
    <source>
        <dbReference type="EMBL" id="KAF2245665.1"/>
    </source>
</evidence>
<dbReference type="InterPro" id="IPR036864">
    <property type="entry name" value="Zn2-C6_fun-type_DNA-bd_sf"/>
</dbReference>
<feature type="region of interest" description="Disordered" evidence="2">
    <location>
        <begin position="1"/>
        <end position="32"/>
    </location>
</feature>
<dbReference type="Gene3D" id="4.10.240.10">
    <property type="entry name" value="Zn(2)-C6 fungal-type DNA-binding domain"/>
    <property type="match status" value="1"/>
</dbReference>
<organism evidence="4 5">
    <name type="scientific">Trematosphaeria pertusa</name>
    <dbReference type="NCBI Taxonomy" id="390896"/>
    <lineage>
        <taxon>Eukaryota</taxon>
        <taxon>Fungi</taxon>
        <taxon>Dikarya</taxon>
        <taxon>Ascomycota</taxon>
        <taxon>Pezizomycotina</taxon>
        <taxon>Dothideomycetes</taxon>
        <taxon>Pleosporomycetidae</taxon>
        <taxon>Pleosporales</taxon>
        <taxon>Massarineae</taxon>
        <taxon>Trematosphaeriaceae</taxon>
        <taxon>Trematosphaeria</taxon>
    </lineage>
</organism>
<name>A0A6A6I567_9PLEO</name>
<dbReference type="InterPro" id="IPR001138">
    <property type="entry name" value="Zn2Cys6_DnaBD"/>
</dbReference>
<feature type="domain" description="Zn(2)-C6 fungal-type" evidence="3">
    <location>
        <begin position="41"/>
        <end position="69"/>
    </location>
</feature>
<sequence length="364" mass="39230">MNQTPKAESTSTPSPNATPQGSPYPKPINPYARMSQRRAIACTICAKAKTKCDKAVPSCSRCTAKGLQCEPRSTRRTSDNSYRNPKKHLVSPKRFPTTNSIPAMGTMGTMGASPRSVPSSGRHQMVRAVSQMDFHTAVKLGQQQSNFSGFPMLTPLQTYTPQIVDECYSYSSSPEPSMGAFSQPMEKSAFLSSGRLTPQTPDTFAYHEPLSIADPFDQYMDTQAWTDDGSIPIGLGFEGDMPGMLPADMWATPEPEGVIPMGLCDSPAPMNGWSHPALSLSPPQAPSSMPPHSKAVPSLSISECSAEDFNSPNGVQGEWTSFQPNAGQIMGKPNATGAFMENAKAISNIQPIWEDLIVPRTSAF</sequence>
<dbReference type="GO" id="GO:0008270">
    <property type="term" value="F:zinc ion binding"/>
    <property type="evidence" value="ECO:0007669"/>
    <property type="project" value="InterPro"/>
</dbReference>